<dbReference type="Gene3D" id="3.30.2400.10">
    <property type="entry name" value="Major capsid protein gp5"/>
    <property type="match status" value="1"/>
</dbReference>
<gene>
    <name evidence="4" type="ORF">A9176_07705</name>
</gene>
<comment type="subcellular location">
    <subcellularLocation>
        <location evidence="1">Virion</location>
    </subcellularLocation>
</comment>
<dbReference type="EMBL" id="CP016329">
    <property type="protein sequence ID" value="AQN80238.1"/>
    <property type="molecule type" value="Genomic_DNA"/>
</dbReference>
<evidence type="ECO:0000256" key="1">
    <source>
        <dbReference type="ARBA" id="ARBA00004328"/>
    </source>
</evidence>
<feature type="compositionally biased region" description="Acidic residues" evidence="2">
    <location>
        <begin position="71"/>
        <end position="89"/>
    </location>
</feature>
<name>A0ABM6HVW6_9LACO</name>
<dbReference type="InterPro" id="IPR024455">
    <property type="entry name" value="Phage_capsid"/>
</dbReference>
<protein>
    <submittedName>
        <fullName evidence="4">Capsid protein</fullName>
    </submittedName>
</protein>
<reference evidence="4 5" key="1">
    <citation type="submission" date="2016-06" db="EMBL/GenBank/DDBJ databases">
        <authorList>
            <person name="Kim H.J."/>
        </authorList>
    </citation>
    <scope>NUCLEOTIDE SEQUENCE [LARGE SCALE GENOMIC DNA]</scope>
    <source>
        <strain evidence="4 5">KFRI01</strain>
    </source>
</reference>
<dbReference type="NCBIfam" id="TIGR01554">
    <property type="entry name" value="major_cap_HK97"/>
    <property type="match status" value="1"/>
</dbReference>
<evidence type="ECO:0000259" key="3">
    <source>
        <dbReference type="Pfam" id="PF05065"/>
    </source>
</evidence>
<dbReference type="Gene3D" id="3.30.2320.10">
    <property type="entry name" value="hypothetical protein PF0899 domain"/>
    <property type="match status" value="1"/>
</dbReference>
<evidence type="ECO:0000256" key="2">
    <source>
        <dbReference type="SAM" id="MobiDB-lite"/>
    </source>
</evidence>
<evidence type="ECO:0000313" key="5">
    <source>
        <dbReference type="Proteomes" id="UP000188147"/>
    </source>
</evidence>
<evidence type="ECO:0000313" key="4">
    <source>
        <dbReference type="EMBL" id="AQN80238.1"/>
    </source>
</evidence>
<sequence>MKISEIESKLMALKEQKATKVTEVRALASADDSDVADVQKGVASVDDLQKQIDALQAQLDAVKKAQGLSDDSADDNTRDDEPEEPEEPTEERSLKGQEKMEIKVNQEQETAEVRDFMHYLKTGEKRDNGMTTVDAGVVIPKEILDVQKVPTDNRNLSALINRVTVTSGMGTLPVLQKNTARLTTAEERAVNPDIAKAVLKNVDYKALTYRGMLPLSMEMIQDAPNLKTLLNTYVQEAKELTEQYQIGQVLQTATAVAAATTDDLKTAYNTGLANYNRQWVVTESFYNAVDLLKDGNGRYLLQDSIASATGKTLFGASVTVVADDVFGGGAKAFVGDPKAFVIEALRSDVSVEWDHNENYEHILAVALRADFKPADTNAGKFITFGSGK</sequence>
<proteinExistence type="predicted"/>
<feature type="region of interest" description="Disordered" evidence="2">
    <location>
        <begin position="62"/>
        <end position="97"/>
    </location>
</feature>
<dbReference type="InterPro" id="IPR054612">
    <property type="entry name" value="Phage_capsid-like_C"/>
</dbReference>
<dbReference type="Proteomes" id="UP000188147">
    <property type="component" value="Chromosome"/>
</dbReference>
<organism evidence="4 5">
    <name type="scientific">Leuconostoc garlicum</name>
    <dbReference type="NCBI Taxonomy" id="255248"/>
    <lineage>
        <taxon>Bacteria</taxon>
        <taxon>Bacillati</taxon>
        <taxon>Bacillota</taxon>
        <taxon>Bacilli</taxon>
        <taxon>Lactobacillales</taxon>
        <taxon>Lactobacillaceae</taxon>
        <taxon>Leuconostoc</taxon>
    </lineage>
</organism>
<dbReference type="Pfam" id="PF05065">
    <property type="entry name" value="Phage_capsid"/>
    <property type="match status" value="1"/>
</dbReference>
<feature type="domain" description="Phage capsid-like C-terminal" evidence="3">
    <location>
        <begin position="136"/>
        <end position="384"/>
    </location>
</feature>
<keyword evidence="5" id="KW-1185">Reference proteome</keyword>
<dbReference type="RefSeq" id="WP_077283044.1">
    <property type="nucleotide sequence ID" value="NZ_CP016329.1"/>
</dbReference>
<accession>A0ABM6HVW6</accession>
<dbReference type="SUPFAM" id="SSF56563">
    <property type="entry name" value="Major capsid protein gp5"/>
    <property type="match status" value="1"/>
</dbReference>